<evidence type="ECO:0000313" key="1">
    <source>
        <dbReference type="EMBL" id="WEL20001.1"/>
    </source>
</evidence>
<accession>A0ABY8CJZ2</accession>
<reference evidence="1 2" key="1">
    <citation type="submission" date="2022-09" db="EMBL/GenBank/DDBJ databases">
        <title>Xylan utilization by haloarchaea-nanohaloarchaea associations.</title>
        <authorList>
            <person name="Yakimov M."/>
        </authorList>
    </citation>
    <scope>NUCLEOTIDE SEQUENCE [LARGE SCALE GENOMIC DNA]</scope>
    <source>
        <strain evidence="1 2">SVXNc</strain>
    </source>
</reference>
<evidence type="ECO:0008006" key="3">
    <source>
        <dbReference type="Google" id="ProtNLM"/>
    </source>
</evidence>
<name>A0ABY8CJZ2_9ARCH</name>
<dbReference type="GeneID" id="90590447"/>
<gene>
    <name evidence="1" type="ORF">SVXNc_1009</name>
</gene>
<sequence>MSASFLENIDPLLTAMVLLTVNLTLAFNSTAFLKTSTLDVQSTRISSTALSVDSADAEAKLKMKGYEIAHDPSEQTVSLRYDGESISEDFSLVYESYSGVVAPTDFRTIDSQLCIYSENDVLYLDVEGCAS</sequence>
<dbReference type="EMBL" id="CP104395">
    <property type="protein sequence ID" value="WEL20001.1"/>
    <property type="molecule type" value="Genomic_DNA"/>
</dbReference>
<dbReference type="Proteomes" id="UP001218034">
    <property type="component" value="Chromosome"/>
</dbReference>
<evidence type="ECO:0000313" key="2">
    <source>
        <dbReference type="Proteomes" id="UP001218034"/>
    </source>
</evidence>
<organism evidence="1 2">
    <name type="scientific">Candidatus Nanohalococcus occultus</name>
    <dbReference type="NCBI Taxonomy" id="2978047"/>
    <lineage>
        <taxon>Archaea</taxon>
        <taxon>Candidatus Nanohalarchaeota</taxon>
        <taxon>Candidatus Nanohalarchaeota incertae sedis</taxon>
        <taxon>Candidatus Nanohalococcus</taxon>
    </lineage>
</organism>
<dbReference type="RefSeq" id="WP_347721830.1">
    <property type="nucleotide sequence ID" value="NZ_CP104395.1"/>
</dbReference>
<proteinExistence type="predicted"/>
<keyword evidence="2" id="KW-1185">Reference proteome</keyword>
<protein>
    <recommendedName>
        <fullName evidence="3">Pilus assembly protein</fullName>
    </recommendedName>
</protein>